<protein>
    <submittedName>
        <fullName evidence="2">6-N-hydroxylaminopurine resistance protein</fullName>
    </submittedName>
</protein>
<evidence type="ECO:0000313" key="3">
    <source>
        <dbReference type="Proteomes" id="UP000319908"/>
    </source>
</evidence>
<dbReference type="InterPro" id="IPR011037">
    <property type="entry name" value="Pyrv_Knase-like_insert_dom_sf"/>
</dbReference>
<keyword evidence="3" id="KW-1185">Reference proteome</keyword>
<accession>A0A5C6BGN0</accession>
<feature type="domain" description="MOSC" evidence="1">
    <location>
        <begin position="29"/>
        <end position="164"/>
    </location>
</feature>
<dbReference type="RefSeq" id="WP_146408912.1">
    <property type="nucleotide sequence ID" value="NZ_SJPU01000003.1"/>
</dbReference>
<dbReference type="PANTHER" id="PTHR30212">
    <property type="entry name" value="PROTEIN YIIM"/>
    <property type="match status" value="1"/>
</dbReference>
<dbReference type="Pfam" id="PF03473">
    <property type="entry name" value="MOSC"/>
    <property type="match status" value="1"/>
</dbReference>
<evidence type="ECO:0000313" key="2">
    <source>
        <dbReference type="EMBL" id="TWU10456.1"/>
    </source>
</evidence>
<dbReference type="Proteomes" id="UP000319908">
    <property type="component" value="Unassembled WGS sequence"/>
</dbReference>
<organism evidence="2 3">
    <name type="scientific">Allorhodopirellula heiligendammensis</name>
    <dbReference type="NCBI Taxonomy" id="2714739"/>
    <lineage>
        <taxon>Bacteria</taxon>
        <taxon>Pseudomonadati</taxon>
        <taxon>Planctomycetota</taxon>
        <taxon>Planctomycetia</taxon>
        <taxon>Pirellulales</taxon>
        <taxon>Pirellulaceae</taxon>
        <taxon>Allorhodopirellula</taxon>
    </lineage>
</organism>
<dbReference type="SUPFAM" id="SSF50800">
    <property type="entry name" value="PK beta-barrel domain-like"/>
    <property type="match status" value="1"/>
</dbReference>
<dbReference type="Gene3D" id="2.40.33.20">
    <property type="entry name" value="PK beta-barrel domain-like"/>
    <property type="match status" value="1"/>
</dbReference>
<name>A0A5C6BGN0_9BACT</name>
<dbReference type="GO" id="GO:0030151">
    <property type="term" value="F:molybdenum ion binding"/>
    <property type="evidence" value="ECO:0007669"/>
    <property type="project" value="InterPro"/>
</dbReference>
<comment type="caution">
    <text evidence="2">The sequence shown here is derived from an EMBL/GenBank/DDBJ whole genome shotgun (WGS) entry which is preliminary data.</text>
</comment>
<dbReference type="OrthoDB" id="9786134at2"/>
<dbReference type="PROSITE" id="PS51340">
    <property type="entry name" value="MOSC"/>
    <property type="match status" value="1"/>
</dbReference>
<dbReference type="GO" id="GO:0030170">
    <property type="term" value="F:pyridoxal phosphate binding"/>
    <property type="evidence" value="ECO:0007669"/>
    <property type="project" value="InterPro"/>
</dbReference>
<proteinExistence type="predicted"/>
<dbReference type="PANTHER" id="PTHR30212:SF2">
    <property type="entry name" value="PROTEIN YIIM"/>
    <property type="match status" value="1"/>
</dbReference>
<dbReference type="InterPro" id="IPR005163">
    <property type="entry name" value="Tri_helical_YiiM-like"/>
</dbReference>
<dbReference type="InterPro" id="IPR005302">
    <property type="entry name" value="MoCF_Sase_C"/>
</dbReference>
<dbReference type="EMBL" id="SJPU01000003">
    <property type="protein sequence ID" value="TWU10456.1"/>
    <property type="molecule type" value="Genomic_DNA"/>
</dbReference>
<gene>
    <name evidence="2" type="ORF">Poly21_43600</name>
</gene>
<reference evidence="2 3" key="1">
    <citation type="journal article" date="2020" name="Antonie Van Leeuwenhoek">
        <title>Rhodopirellula heiligendammensis sp. nov., Rhodopirellula pilleata sp. nov., and Rhodopirellula solitaria sp. nov. isolated from natural or artificial marine surfaces in Northern Germany and California, USA, and emended description of the genus Rhodopirellula.</title>
        <authorList>
            <person name="Kallscheuer N."/>
            <person name="Wiegand S."/>
            <person name="Jogler M."/>
            <person name="Boedeker C."/>
            <person name="Peeters S.H."/>
            <person name="Rast P."/>
            <person name="Heuer A."/>
            <person name="Jetten M.S.M."/>
            <person name="Rohde M."/>
            <person name="Jogler C."/>
        </authorList>
    </citation>
    <scope>NUCLEOTIDE SEQUENCE [LARGE SCALE GENOMIC DNA]</scope>
    <source>
        <strain evidence="2 3">Poly21</strain>
    </source>
</reference>
<dbReference type="InterPro" id="IPR052353">
    <property type="entry name" value="Benzoxazolinone_Detox_Enz"/>
</dbReference>
<dbReference type="Pfam" id="PF03475">
    <property type="entry name" value="YiiM_3-alpha"/>
    <property type="match status" value="1"/>
</dbReference>
<dbReference type="GO" id="GO:0003824">
    <property type="term" value="F:catalytic activity"/>
    <property type="evidence" value="ECO:0007669"/>
    <property type="project" value="InterPro"/>
</dbReference>
<sequence>MQVFVRSIQVGLPQEIPGEKPWTSGFLKQSVSESLWLGATNLDGDGQSDRVHHGGTHKAVCVYPASHYPWWRETLRIPELTGGDFGENFTLDGLVENEVCIGDVWTIGSATVEVSQPRQPCWKLARRWGIKDLALQVQQSGRTGWYLRVLVEGVVQQGMPMRLAERPHPDWTIAEANRIMHHDRSDLIAAKELASLPTLSPSWKDTLNRRVERKSPPNAIARLDGA</sequence>
<dbReference type="AlphaFoldDB" id="A0A5C6BGN0"/>
<evidence type="ECO:0000259" key="1">
    <source>
        <dbReference type="PROSITE" id="PS51340"/>
    </source>
</evidence>